<keyword evidence="4" id="KW-0479">Metal-binding</keyword>
<dbReference type="PROSITE" id="PS50880">
    <property type="entry name" value="TOPRIM"/>
    <property type="match status" value="1"/>
</dbReference>
<dbReference type="Proteomes" id="UP000249300">
    <property type="component" value="Chromosome 1"/>
</dbReference>
<dbReference type="SMART" id="SM00493">
    <property type="entry name" value="TOPRIM"/>
    <property type="match status" value="1"/>
</dbReference>
<comment type="similarity">
    <text evidence="2">Belongs to the type IA topoisomerase family.</text>
</comment>
<dbReference type="InterPro" id="IPR003602">
    <property type="entry name" value="Topo_IA_DNA-bd_dom"/>
</dbReference>
<dbReference type="PANTHER" id="PTHR11390:SF21">
    <property type="entry name" value="DNA TOPOISOMERASE 3-ALPHA"/>
    <property type="match status" value="1"/>
</dbReference>
<evidence type="ECO:0000256" key="5">
    <source>
        <dbReference type="ARBA" id="ARBA00023029"/>
    </source>
</evidence>
<evidence type="ECO:0000256" key="4">
    <source>
        <dbReference type="ARBA" id="ARBA00022723"/>
    </source>
</evidence>
<dbReference type="EC" id="5.6.2.1" evidence="3"/>
<dbReference type="SMART" id="SM00436">
    <property type="entry name" value="TOP1Bc"/>
    <property type="match status" value="1"/>
</dbReference>
<evidence type="ECO:0000256" key="11">
    <source>
        <dbReference type="ARBA" id="ARBA00032877"/>
    </source>
</evidence>
<dbReference type="GO" id="GO:0006310">
    <property type="term" value="P:DNA recombination"/>
    <property type="evidence" value="ECO:0007669"/>
    <property type="project" value="TreeGrafter"/>
</dbReference>
<dbReference type="GO" id="GO:0046872">
    <property type="term" value="F:metal ion binding"/>
    <property type="evidence" value="ECO:0007669"/>
    <property type="project" value="UniProtKB-KW"/>
</dbReference>
<dbReference type="GO" id="GO:0006281">
    <property type="term" value="P:DNA repair"/>
    <property type="evidence" value="ECO:0007669"/>
    <property type="project" value="TreeGrafter"/>
</dbReference>
<dbReference type="PRINTS" id="PR00417">
    <property type="entry name" value="PRTPISMRASEI"/>
</dbReference>
<dbReference type="SMART" id="SM00437">
    <property type="entry name" value="TOP1Ac"/>
    <property type="match status" value="1"/>
</dbReference>
<dbReference type="Gene3D" id="1.10.460.10">
    <property type="entry name" value="Topoisomerase I, domain 2"/>
    <property type="match status" value="1"/>
</dbReference>
<evidence type="ECO:0000256" key="8">
    <source>
        <dbReference type="ARBA" id="ARBA00030003"/>
    </source>
</evidence>
<evidence type="ECO:0000256" key="2">
    <source>
        <dbReference type="ARBA" id="ARBA00009446"/>
    </source>
</evidence>
<dbReference type="KEGG" id="pcre:NCTC12858_00842"/>
<dbReference type="InterPro" id="IPR013825">
    <property type="entry name" value="Topo_IA_cen_sub2"/>
</dbReference>
<feature type="domain" description="Toprim" evidence="12">
    <location>
        <begin position="1"/>
        <end position="134"/>
    </location>
</feature>
<evidence type="ECO:0000256" key="10">
    <source>
        <dbReference type="ARBA" id="ARBA00032235"/>
    </source>
</evidence>
<dbReference type="GO" id="GO:0006265">
    <property type="term" value="P:DNA topological change"/>
    <property type="evidence" value="ECO:0007669"/>
    <property type="project" value="InterPro"/>
</dbReference>
<dbReference type="PANTHER" id="PTHR11390">
    <property type="entry name" value="PROKARYOTIC DNA TOPOISOMERASE"/>
    <property type="match status" value="1"/>
</dbReference>
<evidence type="ECO:0000259" key="13">
    <source>
        <dbReference type="PROSITE" id="PS52039"/>
    </source>
</evidence>
<dbReference type="CDD" id="cd03362">
    <property type="entry name" value="TOPRIM_TopoIA_TopoIII"/>
    <property type="match status" value="1"/>
</dbReference>
<evidence type="ECO:0000313" key="14">
    <source>
        <dbReference type="EMBL" id="SQH73004.1"/>
    </source>
</evidence>
<dbReference type="Gene3D" id="3.40.50.140">
    <property type="match status" value="1"/>
</dbReference>
<name>A0A0A2FMK6_9PORP</name>
<evidence type="ECO:0000313" key="15">
    <source>
        <dbReference type="Proteomes" id="UP000249300"/>
    </source>
</evidence>
<proteinExistence type="inferred from homology"/>
<dbReference type="NCBIfam" id="TIGR01056">
    <property type="entry name" value="topB"/>
    <property type="match status" value="1"/>
</dbReference>
<dbReference type="eggNOG" id="COG0550">
    <property type="taxonomic scope" value="Bacteria"/>
</dbReference>
<dbReference type="GO" id="GO:0043597">
    <property type="term" value="C:cytoplasmic replication fork"/>
    <property type="evidence" value="ECO:0007669"/>
    <property type="project" value="TreeGrafter"/>
</dbReference>
<dbReference type="InterPro" id="IPR023405">
    <property type="entry name" value="Topo_IA_core_domain"/>
</dbReference>
<evidence type="ECO:0000259" key="12">
    <source>
        <dbReference type="PROSITE" id="PS50880"/>
    </source>
</evidence>
<dbReference type="InterPro" id="IPR005738">
    <property type="entry name" value="TopoIII"/>
</dbReference>
<dbReference type="NCBIfam" id="NF005829">
    <property type="entry name" value="PRK07726.1"/>
    <property type="match status" value="1"/>
</dbReference>
<dbReference type="RefSeq" id="WP_023940994.1">
    <property type="nucleotide sequence ID" value="NZ_JQJB01000001.1"/>
</dbReference>
<dbReference type="Gene3D" id="1.10.290.10">
    <property type="entry name" value="Topoisomerase I, domain 4"/>
    <property type="match status" value="1"/>
</dbReference>
<evidence type="ECO:0000256" key="3">
    <source>
        <dbReference type="ARBA" id="ARBA00012891"/>
    </source>
</evidence>
<dbReference type="CDD" id="cd00186">
    <property type="entry name" value="TOP1Ac"/>
    <property type="match status" value="1"/>
</dbReference>
<dbReference type="STRING" id="393921.HQ45_00380"/>
<dbReference type="InterPro" id="IPR000380">
    <property type="entry name" value="Topo_IA"/>
</dbReference>
<reference evidence="14 15" key="1">
    <citation type="submission" date="2018-06" db="EMBL/GenBank/DDBJ databases">
        <authorList>
            <consortium name="Pathogen Informatics"/>
            <person name="Doyle S."/>
        </authorList>
    </citation>
    <scope>NUCLEOTIDE SEQUENCE [LARGE SCALE GENOMIC DNA]</scope>
    <source>
        <strain evidence="14 15">NCTC12858</strain>
    </source>
</reference>
<gene>
    <name evidence="14" type="primary">topB_1</name>
    <name evidence="14" type="ORF">NCTC12858_00842</name>
</gene>
<evidence type="ECO:0000256" key="7">
    <source>
        <dbReference type="ARBA" id="ARBA00023235"/>
    </source>
</evidence>
<dbReference type="AlphaFoldDB" id="A0A0A2FMK6"/>
<protein>
    <recommendedName>
        <fullName evidence="3">DNA topoisomerase</fullName>
        <ecNumber evidence="3">5.6.2.1</ecNumber>
    </recommendedName>
    <alternativeName>
        <fullName evidence="11">Omega-protein</fullName>
    </alternativeName>
    <alternativeName>
        <fullName evidence="10">Relaxing enzyme</fullName>
    </alternativeName>
    <alternativeName>
        <fullName evidence="8">Swivelase</fullName>
    </alternativeName>
    <alternativeName>
        <fullName evidence="9">Untwisting enzyme</fullName>
    </alternativeName>
</protein>
<dbReference type="Pfam" id="PF01131">
    <property type="entry name" value="Topoisom_bac"/>
    <property type="match status" value="1"/>
</dbReference>
<sequence length="661" mass="74346">MKVCIAEKPSVAREIAAILGAREKHDGYLEGNGYRVTWTFGHLCTLKEPQDYRPDWRVWAVRNLPMIPPRFGIKPIDITSYRKQLDIIARIVAEAEEVINCGDAGQEGELIQRWVLQQVGCNCPVKRLWISSLTKEAISEGFASLKPAESYQALYEAGLARAIGDWLLGLNATRLYTLLYGSRGQTLSVGRVQTPTLALLVSRRKEIESFIPEPYWELKTTYRSVLFHAAKGRYTDREEALAAIEQIREGLFEITSIEGKKGKDLPPYLFDLTGLQVECNKKFGLSAEETLHTVQTLYERKLTTYPRVDTVCLPEDIYPKAPDILKGLKGYEPHVQTLLQSKLRKSKKVFDNSKITDHHAIIPTGQPATTLSASEEKVYDLIVRRFLAAFYPDCLFNTTTVLGQVEQIPFKATGKVITQEGWRILFAKPSAEEKEEEESATEEEERSLPLFEVGEQGEHLPDLQEKQTLPPKQYTEATLLRTMETAGKLTEDESLRSALKENGIGRPSTRASIIETLLKRGYVEKKRKALIATDLGVRLIDLVKSDLLKSVELTGLWERKLRQIEKLQLPAASFIDELKSMVHQVVTDAFATPAPASSPASDTELFSIHCPLCQEGHLLRGRTAYGCSAWQKGCSWRMSFEQCPKEASADQIRSALQSSQD</sequence>
<dbReference type="Pfam" id="PF01751">
    <property type="entry name" value="Toprim"/>
    <property type="match status" value="1"/>
</dbReference>
<dbReference type="SUPFAM" id="SSF56712">
    <property type="entry name" value="Prokaryotic type I DNA topoisomerase"/>
    <property type="match status" value="1"/>
</dbReference>
<evidence type="ECO:0000256" key="6">
    <source>
        <dbReference type="ARBA" id="ARBA00023125"/>
    </source>
</evidence>
<dbReference type="GO" id="GO:0003677">
    <property type="term" value="F:DNA binding"/>
    <property type="evidence" value="ECO:0007669"/>
    <property type="project" value="UniProtKB-KW"/>
</dbReference>
<dbReference type="InterPro" id="IPR013826">
    <property type="entry name" value="Topo_IA_cen_sub3"/>
</dbReference>
<dbReference type="InterPro" id="IPR034144">
    <property type="entry name" value="TOPRIM_TopoIII"/>
</dbReference>
<keyword evidence="15" id="KW-1185">Reference proteome</keyword>
<dbReference type="InterPro" id="IPR003601">
    <property type="entry name" value="Topo_IA_2"/>
</dbReference>
<comment type="catalytic activity">
    <reaction evidence="1">
        <text>ATP-independent breakage of single-stranded DNA, followed by passage and rejoining.</text>
        <dbReference type="EC" id="5.6.2.1"/>
    </reaction>
</comment>
<keyword evidence="6" id="KW-0238">DNA-binding</keyword>
<dbReference type="Gene3D" id="2.70.20.10">
    <property type="entry name" value="Topoisomerase I, domain 3"/>
    <property type="match status" value="1"/>
</dbReference>
<evidence type="ECO:0000256" key="9">
    <source>
        <dbReference type="ARBA" id="ARBA00031985"/>
    </source>
</evidence>
<organism evidence="14 15">
    <name type="scientific">Porphyromonas crevioricanis</name>
    <dbReference type="NCBI Taxonomy" id="393921"/>
    <lineage>
        <taxon>Bacteria</taxon>
        <taxon>Pseudomonadati</taxon>
        <taxon>Bacteroidota</taxon>
        <taxon>Bacteroidia</taxon>
        <taxon>Bacteroidales</taxon>
        <taxon>Porphyromonadaceae</taxon>
        <taxon>Porphyromonas</taxon>
    </lineage>
</organism>
<dbReference type="OrthoDB" id="9803554at2"/>
<dbReference type="InterPro" id="IPR013824">
    <property type="entry name" value="Topo_IA_cen_sub1"/>
</dbReference>
<dbReference type="GO" id="GO:0003917">
    <property type="term" value="F:DNA topoisomerase type I (single strand cut, ATP-independent) activity"/>
    <property type="evidence" value="ECO:0007669"/>
    <property type="project" value="UniProtKB-EC"/>
</dbReference>
<feature type="domain" description="Topo IA-type catalytic" evidence="13">
    <location>
        <begin position="151"/>
        <end position="586"/>
    </location>
</feature>
<dbReference type="PROSITE" id="PS52039">
    <property type="entry name" value="TOPO_IA_2"/>
    <property type="match status" value="1"/>
</dbReference>
<evidence type="ECO:0000256" key="1">
    <source>
        <dbReference type="ARBA" id="ARBA00000213"/>
    </source>
</evidence>
<accession>A0A0A2FMK6</accession>
<dbReference type="InterPro" id="IPR006171">
    <property type="entry name" value="TOPRIM_dom"/>
</dbReference>
<keyword evidence="5" id="KW-0799">Topoisomerase</keyword>
<keyword evidence="7 14" id="KW-0413">Isomerase</keyword>
<dbReference type="EMBL" id="LS483447">
    <property type="protein sequence ID" value="SQH73004.1"/>
    <property type="molecule type" value="Genomic_DNA"/>
</dbReference>
<dbReference type="InterPro" id="IPR013497">
    <property type="entry name" value="Topo_IA_cen"/>
</dbReference>